<dbReference type="Proteomes" id="UP000646667">
    <property type="component" value="Segment"/>
</dbReference>
<name>A0A7S5RED6_9CAUD</name>
<reference evidence="1 2" key="1">
    <citation type="submission" date="2020-01" db="EMBL/GenBank/DDBJ databases">
        <title>Patterns of diversity and host range of bacteriophage communities associated with bean-nodulatin bacteria.</title>
        <authorList>
            <person name="Vann Cauwenberghe J."/>
            <person name="Santamaria R.I."/>
            <person name="Bustos P."/>
            <person name="Juarez S."/>
            <person name="Gonzalez V."/>
        </authorList>
    </citation>
    <scope>NUCLEOTIDE SEQUENCE [LARGE SCALE GENOMIC DNA]</scope>
    <source>
        <strain evidence="2">RHph</strain>
    </source>
</reference>
<dbReference type="EMBL" id="MN988534">
    <property type="protein sequence ID" value="QIG73981.1"/>
    <property type="molecule type" value="Genomic_DNA"/>
</dbReference>
<gene>
    <name evidence="1" type="ORF">EVC06_206</name>
</gene>
<sequence>MFTRIRVSFGNHSVLVLETLLSTVKESHQDLIAHFCLVMGAVEEKFEISIEGAYHFEIDQQIAESLPTWIANYKAKTQITSYMM</sequence>
<organism evidence="1 2">
    <name type="scientific">Rhizobium phage RHph_N34</name>
    <dbReference type="NCBI Taxonomy" id="2509586"/>
    <lineage>
        <taxon>Viruses</taxon>
        <taxon>Duplodnaviria</taxon>
        <taxon>Heunggongvirae</taxon>
        <taxon>Uroviricota</taxon>
        <taxon>Caudoviricetes</taxon>
        <taxon>Pootjesviridae</taxon>
        <taxon>Staniewskivirinae</taxon>
        <taxon>Trinifflemingvirus</taxon>
        <taxon>Trinifflemingvirus N34</taxon>
    </lineage>
</organism>
<proteinExistence type="predicted"/>
<keyword evidence="2" id="KW-1185">Reference proteome</keyword>
<protein>
    <submittedName>
        <fullName evidence="1">Uncharacterized protein</fullName>
    </submittedName>
</protein>
<evidence type="ECO:0000313" key="1">
    <source>
        <dbReference type="EMBL" id="QIG73981.1"/>
    </source>
</evidence>
<accession>A0A7S5RED6</accession>
<evidence type="ECO:0000313" key="2">
    <source>
        <dbReference type="Proteomes" id="UP000646667"/>
    </source>
</evidence>